<accession>A0A077ND11</accession>
<comment type="caution">
    <text evidence="1">The sequence shown here is derived from an EMBL/GenBank/DDBJ whole genome shotgun (WGS) entry which is preliminary data.</text>
</comment>
<dbReference type="EMBL" id="CBSW010000139">
    <property type="protein sequence ID" value="CDG96779.1"/>
    <property type="molecule type" value="Genomic_DNA"/>
</dbReference>
<proteinExistence type="predicted"/>
<reference evidence="1" key="1">
    <citation type="submission" date="2013-07" db="EMBL/GenBank/DDBJ databases">
        <title>Sub-species coevolution in mutualistic symbiosis.</title>
        <authorList>
            <person name="Murfin K."/>
            <person name="Klassen J."/>
            <person name="Lee M."/>
            <person name="Forst S."/>
            <person name="Stock P."/>
            <person name="Goodrich-Blair H."/>
        </authorList>
    </citation>
    <scope>NUCLEOTIDE SEQUENCE [LARGE SCALE GENOMIC DNA]</scope>
    <source>
        <strain evidence="1">Puntauvense</strain>
    </source>
</reference>
<evidence type="ECO:0000313" key="2">
    <source>
        <dbReference type="Proteomes" id="UP000028511"/>
    </source>
</evidence>
<dbReference type="HOGENOM" id="CLU_206057_0_0_6"/>
<name>A0A077ND11_XENBV</name>
<dbReference type="RefSeq" id="WP_155272382.1">
    <property type="nucleotide sequence ID" value="NZ_CAWLWN010000192.1"/>
</dbReference>
<evidence type="ECO:0000313" key="1">
    <source>
        <dbReference type="EMBL" id="CDG96779.1"/>
    </source>
</evidence>
<gene>
    <name evidence="1" type="ORF">XBP1_2230025</name>
</gene>
<dbReference type="Proteomes" id="UP000028511">
    <property type="component" value="Unassembled WGS sequence"/>
</dbReference>
<sequence>MLGAIGMVQQDRREKLDIRAGGLIGINGTEGQQGEALIFIFSRLPFARHPSPLMFGQGVFMAKCER</sequence>
<organism evidence="1 2">
    <name type="scientific">Xenorhabdus bovienii str. puntauvense</name>
    <dbReference type="NCBI Taxonomy" id="1398201"/>
    <lineage>
        <taxon>Bacteria</taxon>
        <taxon>Pseudomonadati</taxon>
        <taxon>Pseudomonadota</taxon>
        <taxon>Gammaproteobacteria</taxon>
        <taxon>Enterobacterales</taxon>
        <taxon>Morganellaceae</taxon>
        <taxon>Xenorhabdus</taxon>
    </lineage>
</organism>
<protein>
    <submittedName>
        <fullName evidence="1">Uncharacterized protein</fullName>
    </submittedName>
</protein>
<dbReference type="AlphaFoldDB" id="A0A077ND11"/>